<keyword evidence="1" id="KW-0472">Membrane</keyword>
<feature type="transmembrane region" description="Helical" evidence="1">
    <location>
        <begin position="56"/>
        <end position="73"/>
    </location>
</feature>
<dbReference type="Pfam" id="PF06993">
    <property type="entry name" value="DUF1304"/>
    <property type="match status" value="1"/>
</dbReference>
<sequence>MNIISTILIIFVALEFFYIMYLETIATTSRKTSETFNISVDKLKDKNINVLLKNQGVYNGLIGVLLIYGLFISSNPKEICAAILVYIIGVAIYGGLSSNISIFFKTRHIASIGTYINALVSIGVLGFGDVVGGLEDLSDLGMDFRLRVFQPNYFKQR</sequence>
<protein>
    <submittedName>
        <fullName evidence="2">Membrane protein</fullName>
    </submittedName>
</protein>
<organism evidence="2 3">
    <name type="scientific">Staphylococcus aureus</name>
    <dbReference type="NCBI Taxonomy" id="1280"/>
    <lineage>
        <taxon>Bacteria</taxon>
        <taxon>Bacillati</taxon>
        <taxon>Bacillota</taxon>
        <taxon>Bacilli</taxon>
        <taxon>Bacillales</taxon>
        <taxon>Staphylococcaceae</taxon>
        <taxon>Staphylococcus</taxon>
    </lineage>
</organism>
<dbReference type="PANTHER" id="PTHR38446">
    <property type="entry name" value="BLL0914 PROTEIN"/>
    <property type="match status" value="1"/>
</dbReference>
<feature type="transmembrane region" description="Helical" evidence="1">
    <location>
        <begin position="108"/>
        <end position="128"/>
    </location>
</feature>
<evidence type="ECO:0000313" key="3">
    <source>
        <dbReference type="Proteomes" id="UP000249913"/>
    </source>
</evidence>
<name>A0A2X2JSZ5_STAAU</name>
<dbReference type="PANTHER" id="PTHR38446:SF1">
    <property type="entry name" value="BLL0914 PROTEIN"/>
    <property type="match status" value="1"/>
</dbReference>
<gene>
    <name evidence="2" type="ORF">NCTC7878_00460</name>
</gene>
<feature type="transmembrane region" description="Helical" evidence="1">
    <location>
        <begin position="79"/>
        <end position="96"/>
    </location>
</feature>
<dbReference type="Proteomes" id="UP000249913">
    <property type="component" value="Unassembled WGS sequence"/>
</dbReference>
<dbReference type="InterPro" id="IPR009732">
    <property type="entry name" value="DUF1304"/>
</dbReference>
<dbReference type="EMBL" id="UAUX01000003">
    <property type="protein sequence ID" value="SPZ97038.1"/>
    <property type="molecule type" value="Genomic_DNA"/>
</dbReference>
<reference evidence="2 3" key="1">
    <citation type="submission" date="2018-06" db="EMBL/GenBank/DDBJ databases">
        <authorList>
            <consortium name="Pathogen Informatics"/>
            <person name="Doyle S."/>
        </authorList>
    </citation>
    <scope>NUCLEOTIDE SEQUENCE [LARGE SCALE GENOMIC DNA]</scope>
    <source>
        <strain evidence="2 3">NCTC7878</strain>
    </source>
</reference>
<evidence type="ECO:0000313" key="2">
    <source>
        <dbReference type="EMBL" id="SPZ97038.1"/>
    </source>
</evidence>
<feature type="transmembrane region" description="Helical" evidence="1">
    <location>
        <begin position="6"/>
        <end position="22"/>
    </location>
</feature>
<keyword evidence="1" id="KW-1133">Transmembrane helix</keyword>
<proteinExistence type="predicted"/>
<keyword evidence="1" id="KW-0812">Transmembrane</keyword>
<evidence type="ECO:0000256" key="1">
    <source>
        <dbReference type="SAM" id="Phobius"/>
    </source>
</evidence>
<accession>A0A2X2JSZ5</accession>
<dbReference type="AlphaFoldDB" id="A0A2X2JSZ5"/>